<sequence>MATNKVEFVKLDDELVRICGELTRNSLVNERLLNQQIENVQSVRYFDLSEVSRVDTAGLAWLIHSLGKLQSQGKRLELKNVPEQLHNLMALGQVSNLFE</sequence>
<accession>A0A1S1MY09</accession>
<dbReference type="EMBL" id="MKJU01000006">
    <property type="protein sequence ID" value="OHU92612.1"/>
    <property type="molecule type" value="Genomic_DNA"/>
</dbReference>
<proteinExistence type="predicted"/>
<protein>
    <submittedName>
        <fullName evidence="2">Anti-sigma B factor antagonist</fullName>
    </submittedName>
</protein>
<comment type="caution">
    <text evidence="2">The sequence shown here is derived from an EMBL/GenBank/DDBJ whole genome shotgun (WGS) entry which is preliminary data.</text>
</comment>
<dbReference type="InterPro" id="IPR036513">
    <property type="entry name" value="STAS_dom_sf"/>
</dbReference>
<dbReference type="InterPro" id="IPR002645">
    <property type="entry name" value="STAS_dom"/>
</dbReference>
<gene>
    <name evidence="2" type="ORF">BET10_03900</name>
</gene>
<dbReference type="AlphaFoldDB" id="A0A1S1MY09"/>
<dbReference type="SUPFAM" id="SSF52091">
    <property type="entry name" value="SpoIIaa-like"/>
    <property type="match status" value="1"/>
</dbReference>
<keyword evidence="3" id="KW-1185">Reference proteome</keyword>
<dbReference type="InterPro" id="IPR058548">
    <property type="entry name" value="MlaB-like_STAS"/>
</dbReference>
<feature type="domain" description="STAS" evidence="1">
    <location>
        <begin position="46"/>
        <end position="99"/>
    </location>
</feature>
<reference evidence="2 3" key="1">
    <citation type="submission" date="2016-09" db="EMBL/GenBank/DDBJ databases">
        <title>Pseudoalteromonas amylolytica sp. nov., isolated from the surface seawater.</title>
        <authorList>
            <person name="Wu Y.-H."/>
            <person name="Cheng H."/>
            <person name="Jin X.-B."/>
            <person name="Wang C.-S."/>
            <person name="Xu X.-W."/>
        </authorList>
    </citation>
    <scope>NUCLEOTIDE SEQUENCE [LARGE SCALE GENOMIC DNA]</scope>
    <source>
        <strain evidence="2 3">JW1</strain>
    </source>
</reference>
<name>A0A1S1MY09_9GAMM</name>
<evidence type="ECO:0000259" key="1">
    <source>
        <dbReference type="PROSITE" id="PS50801"/>
    </source>
</evidence>
<dbReference type="InterPro" id="IPR052746">
    <property type="entry name" value="MlaB_ABC_Transporter"/>
</dbReference>
<dbReference type="OrthoDB" id="5900662at2"/>
<dbReference type="CDD" id="cd07043">
    <property type="entry name" value="STAS_anti-anti-sigma_factors"/>
    <property type="match status" value="1"/>
</dbReference>
<dbReference type="Pfam" id="PF13466">
    <property type="entry name" value="STAS_2"/>
    <property type="match status" value="1"/>
</dbReference>
<dbReference type="RefSeq" id="WP_070983170.1">
    <property type="nucleotide sequence ID" value="NZ_MKJU01000006.1"/>
</dbReference>
<dbReference type="Gene3D" id="3.30.750.24">
    <property type="entry name" value="STAS domain"/>
    <property type="match status" value="1"/>
</dbReference>
<dbReference type="PANTHER" id="PTHR35849">
    <property type="entry name" value="BLR2341 PROTEIN"/>
    <property type="match status" value="1"/>
</dbReference>
<dbReference type="PROSITE" id="PS50801">
    <property type="entry name" value="STAS"/>
    <property type="match status" value="1"/>
</dbReference>
<evidence type="ECO:0000313" key="3">
    <source>
        <dbReference type="Proteomes" id="UP000179786"/>
    </source>
</evidence>
<dbReference type="PANTHER" id="PTHR35849:SF1">
    <property type="entry name" value="INTERMEMBRANE PHOSPHOLIPID TRANSPORT SYSTEM BINDING PROTEIN MLAB"/>
    <property type="match status" value="1"/>
</dbReference>
<dbReference type="Proteomes" id="UP000179786">
    <property type="component" value="Unassembled WGS sequence"/>
</dbReference>
<organism evidence="2 3">
    <name type="scientific">Pseudoalteromonas amylolytica</name>
    <dbReference type="NCBI Taxonomy" id="1859457"/>
    <lineage>
        <taxon>Bacteria</taxon>
        <taxon>Pseudomonadati</taxon>
        <taxon>Pseudomonadota</taxon>
        <taxon>Gammaproteobacteria</taxon>
        <taxon>Alteromonadales</taxon>
        <taxon>Pseudoalteromonadaceae</taxon>
        <taxon>Pseudoalteromonas</taxon>
    </lineage>
</organism>
<evidence type="ECO:0000313" key="2">
    <source>
        <dbReference type="EMBL" id="OHU92612.1"/>
    </source>
</evidence>
<dbReference type="STRING" id="1859457.BET10_03900"/>